<dbReference type="EMBL" id="JADFTS010000009">
    <property type="protein sequence ID" value="KAF9587527.1"/>
    <property type="molecule type" value="Genomic_DNA"/>
</dbReference>
<dbReference type="Gene3D" id="3.80.10.10">
    <property type="entry name" value="Ribonuclease Inhibitor"/>
    <property type="match status" value="2"/>
</dbReference>
<dbReference type="InterPro" id="IPR025875">
    <property type="entry name" value="Leu-rich_rpt_4"/>
</dbReference>
<evidence type="ECO:0000256" key="4">
    <source>
        <dbReference type="ARBA" id="ARBA00023180"/>
    </source>
</evidence>
<keyword evidence="2" id="KW-0732">Signal</keyword>
<proteinExistence type="predicted"/>
<evidence type="ECO:0000256" key="3">
    <source>
        <dbReference type="ARBA" id="ARBA00022737"/>
    </source>
</evidence>
<evidence type="ECO:0000256" key="1">
    <source>
        <dbReference type="ARBA" id="ARBA00022614"/>
    </source>
</evidence>
<dbReference type="PANTHER" id="PTHR48054">
    <property type="entry name" value="RECEPTOR KINASE-LIKE PROTEIN XA21"/>
    <property type="match status" value="1"/>
</dbReference>
<dbReference type="Proteomes" id="UP000631114">
    <property type="component" value="Unassembled WGS sequence"/>
</dbReference>
<evidence type="ECO:0000313" key="5">
    <source>
        <dbReference type="EMBL" id="KAF9587527.1"/>
    </source>
</evidence>
<keyword evidence="3" id="KW-0677">Repeat</keyword>
<dbReference type="Pfam" id="PF12799">
    <property type="entry name" value="LRR_4"/>
    <property type="match status" value="1"/>
</dbReference>
<evidence type="ECO:0000256" key="2">
    <source>
        <dbReference type="ARBA" id="ARBA00022729"/>
    </source>
</evidence>
<dbReference type="InterPro" id="IPR003591">
    <property type="entry name" value="Leu-rich_rpt_typical-subtyp"/>
</dbReference>
<keyword evidence="6" id="KW-1185">Reference proteome</keyword>
<gene>
    <name evidence="5" type="ORF">IFM89_003632</name>
</gene>
<keyword evidence="1" id="KW-0433">Leucine-rich repeat</keyword>
<sequence length="179" mass="20029">MKLDISSNSIQGELPANGIVNFTKLLHLDMRENSFNESIPTKLFRLQRLQNLDMSSNMFNGILSQEVGALRNLRNLSKLVTLQLDSNLLLDVSSNRLSGEVPVNFALGTKILALDQNEFSGPLPQNLSSLSELKHLDLHNNNITGELPEFLYQMSSLQVLNLRNNSLEGRIPNALFNLK</sequence>
<reference evidence="5 6" key="1">
    <citation type="submission" date="2020-10" db="EMBL/GenBank/DDBJ databases">
        <title>The Coptis chinensis genome and diversification of protoberbering-type alkaloids.</title>
        <authorList>
            <person name="Wang B."/>
            <person name="Shu S."/>
            <person name="Song C."/>
            <person name="Liu Y."/>
        </authorList>
    </citation>
    <scope>NUCLEOTIDE SEQUENCE [LARGE SCALE GENOMIC DNA]</scope>
    <source>
        <strain evidence="5">HL-2020</strain>
        <tissue evidence="5">Leaf</tissue>
    </source>
</reference>
<keyword evidence="4" id="KW-0325">Glycoprotein</keyword>
<accession>A0A835LCK1</accession>
<protein>
    <submittedName>
        <fullName evidence="5">Uncharacterized protein</fullName>
    </submittedName>
</protein>
<dbReference type="SMART" id="SM00369">
    <property type="entry name" value="LRR_TYP"/>
    <property type="match status" value="4"/>
</dbReference>
<dbReference type="PROSITE" id="PS51450">
    <property type="entry name" value="LRR"/>
    <property type="match status" value="1"/>
</dbReference>
<dbReference type="OrthoDB" id="687555at2759"/>
<dbReference type="FunFam" id="3.80.10.10:FF:000041">
    <property type="entry name" value="LRR receptor-like serine/threonine-protein kinase ERECTA"/>
    <property type="match status" value="1"/>
</dbReference>
<dbReference type="AlphaFoldDB" id="A0A835LCK1"/>
<dbReference type="InterPro" id="IPR052592">
    <property type="entry name" value="LRR-RLK"/>
</dbReference>
<evidence type="ECO:0000313" key="6">
    <source>
        <dbReference type="Proteomes" id="UP000631114"/>
    </source>
</evidence>
<dbReference type="PANTHER" id="PTHR48054:SF82">
    <property type="entry name" value="LRR RECEPTOR-LIKE SERINE_THREONINE-PROTEIN KINASE FLS2"/>
    <property type="match status" value="1"/>
</dbReference>
<dbReference type="InterPro" id="IPR001611">
    <property type="entry name" value="Leu-rich_rpt"/>
</dbReference>
<organism evidence="5 6">
    <name type="scientific">Coptis chinensis</name>
    <dbReference type="NCBI Taxonomy" id="261450"/>
    <lineage>
        <taxon>Eukaryota</taxon>
        <taxon>Viridiplantae</taxon>
        <taxon>Streptophyta</taxon>
        <taxon>Embryophyta</taxon>
        <taxon>Tracheophyta</taxon>
        <taxon>Spermatophyta</taxon>
        <taxon>Magnoliopsida</taxon>
        <taxon>Ranunculales</taxon>
        <taxon>Ranunculaceae</taxon>
        <taxon>Coptidoideae</taxon>
        <taxon>Coptis</taxon>
    </lineage>
</organism>
<comment type="caution">
    <text evidence="5">The sequence shown here is derived from an EMBL/GenBank/DDBJ whole genome shotgun (WGS) entry which is preliminary data.</text>
</comment>
<dbReference type="SUPFAM" id="SSF52058">
    <property type="entry name" value="L domain-like"/>
    <property type="match status" value="1"/>
</dbReference>
<name>A0A835LCK1_9MAGN</name>
<dbReference type="InterPro" id="IPR032675">
    <property type="entry name" value="LRR_dom_sf"/>
</dbReference>
<dbReference type="Pfam" id="PF00560">
    <property type="entry name" value="LRR_1"/>
    <property type="match status" value="1"/>
</dbReference>